<dbReference type="KEGG" id="och:CES85_3639"/>
<name>A0A248UNW7_9HYPH</name>
<geneLocation type="plasmid" evidence="1 2">
    <name>unnamed1</name>
</geneLocation>
<organism evidence="1 2">
    <name type="scientific">Ochrobactrum quorumnocens</name>
    <dbReference type="NCBI Taxonomy" id="271865"/>
    <lineage>
        <taxon>Bacteria</taxon>
        <taxon>Pseudomonadati</taxon>
        <taxon>Pseudomonadota</taxon>
        <taxon>Alphaproteobacteria</taxon>
        <taxon>Hyphomicrobiales</taxon>
        <taxon>Brucellaceae</taxon>
        <taxon>Brucella/Ochrobactrum group</taxon>
        <taxon>Ochrobactrum</taxon>
    </lineage>
</organism>
<dbReference type="Proteomes" id="UP000215256">
    <property type="component" value="Plasmid unnamed1"/>
</dbReference>
<dbReference type="EMBL" id="CP022605">
    <property type="protein sequence ID" value="ASV88543.1"/>
    <property type="molecule type" value="Genomic_DNA"/>
</dbReference>
<evidence type="ECO:0000313" key="1">
    <source>
        <dbReference type="EMBL" id="ASV88543.1"/>
    </source>
</evidence>
<protein>
    <submittedName>
        <fullName evidence="1">Uncharacterized protein</fullName>
    </submittedName>
</protein>
<gene>
    <name evidence="1" type="ORF">CES85_3639</name>
</gene>
<reference evidence="1 2" key="1">
    <citation type="submission" date="2017-07" db="EMBL/GenBank/DDBJ databases">
        <title>Phylogenetic study on the rhizospheric bacterium Ochrobactrum sp. A44.</title>
        <authorList>
            <person name="Krzyzanowska D.M."/>
            <person name="Ossowicki A."/>
            <person name="Rajewska M."/>
            <person name="Maciag T."/>
            <person name="Kaczynski Z."/>
            <person name="Czerwicka M."/>
            <person name="Jafra S."/>
        </authorList>
    </citation>
    <scope>NUCLEOTIDE SEQUENCE [LARGE SCALE GENOMIC DNA]</scope>
    <source>
        <strain evidence="1 2">A44</strain>
        <plasmid evidence="1 2">unnamed1</plasmid>
    </source>
</reference>
<accession>A0A248UNW7</accession>
<keyword evidence="1" id="KW-0614">Plasmid</keyword>
<proteinExistence type="predicted"/>
<dbReference type="AlphaFoldDB" id="A0A248UNW7"/>
<sequence>MVSMKSSHDNRQRFFQAVPRFEASENAMAKLPSLRAGSALR</sequence>
<evidence type="ECO:0000313" key="2">
    <source>
        <dbReference type="Proteomes" id="UP000215256"/>
    </source>
</evidence>